<dbReference type="Proteomes" id="UP000019118">
    <property type="component" value="Unassembled WGS sequence"/>
</dbReference>
<evidence type="ECO:0000256" key="2">
    <source>
        <dbReference type="ARBA" id="ARBA00009154"/>
    </source>
</evidence>
<accession>J3JV10</accession>
<dbReference type="GO" id="GO:0010468">
    <property type="term" value="P:regulation of gene expression"/>
    <property type="evidence" value="ECO:0007669"/>
    <property type="project" value="TreeGrafter"/>
</dbReference>
<reference evidence="8" key="1">
    <citation type="journal article" date="2012" name="Insect Biochem. Mol. Biol.">
        <title>Transcriptome and full-length cDNA resources for the mountain pine beetle, Dendroctonus ponderosae Hopkins, a major insect pest of pine forests.</title>
        <authorList>
            <person name="Keeling C.I."/>
            <person name="Henderson H."/>
            <person name="Li M."/>
            <person name="Yuen M."/>
            <person name="Clark E.L."/>
            <person name="Fraser J.D."/>
            <person name="Huber D.P."/>
            <person name="Liao N.Y."/>
            <person name="Roderick Docking T."/>
            <person name="Birol I."/>
            <person name="Chan S.K."/>
            <person name="Taylor G.A."/>
            <person name="Palmquist D."/>
            <person name="Jones S.J."/>
            <person name="Bohlmann J."/>
        </authorList>
    </citation>
    <scope>NUCLEOTIDE SEQUENCE</scope>
    <source>
        <tissue evidence="8">Whole teneral adults of undetermined sex</tissue>
    </source>
</reference>
<dbReference type="Pfam" id="PF04000">
    <property type="entry name" value="Sas10_Utp3"/>
    <property type="match status" value="1"/>
</dbReference>
<dbReference type="GO" id="GO:0000178">
    <property type="term" value="C:exosome (RNase complex)"/>
    <property type="evidence" value="ECO:0007669"/>
    <property type="project" value="TreeGrafter"/>
</dbReference>
<evidence type="ECO:0000313" key="9">
    <source>
        <dbReference type="EMBL" id="ENN79721.1"/>
    </source>
</evidence>
<dbReference type="EMBL" id="KB631357">
    <property type="protein sequence ID" value="ERL84254.1"/>
    <property type="molecule type" value="Genomic_DNA"/>
</dbReference>
<dbReference type="GO" id="GO:0005737">
    <property type="term" value="C:cytoplasm"/>
    <property type="evidence" value="ECO:0007669"/>
    <property type="project" value="UniProtKB-SubCell"/>
</dbReference>
<dbReference type="InterPro" id="IPR007146">
    <property type="entry name" value="Sas10/Utp3/C1D"/>
</dbReference>
<dbReference type="HOGENOM" id="CLU_064339_4_2_1"/>
<comment type="similarity">
    <text evidence="2 7">Belongs to the C1D family.</text>
</comment>
<evidence type="ECO:0000256" key="6">
    <source>
        <dbReference type="ARBA" id="ARBA00023242"/>
    </source>
</evidence>
<evidence type="ECO:0000256" key="5">
    <source>
        <dbReference type="ARBA" id="ARBA00022884"/>
    </source>
</evidence>
<organism evidence="8">
    <name type="scientific">Dendroctonus ponderosae</name>
    <name type="common">Mountain pine beetle</name>
    <dbReference type="NCBI Taxonomy" id="77166"/>
    <lineage>
        <taxon>Eukaryota</taxon>
        <taxon>Metazoa</taxon>
        <taxon>Ecdysozoa</taxon>
        <taxon>Arthropoda</taxon>
        <taxon>Hexapoda</taxon>
        <taxon>Insecta</taxon>
        <taxon>Pterygota</taxon>
        <taxon>Neoptera</taxon>
        <taxon>Endopterygota</taxon>
        <taxon>Coleoptera</taxon>
        <taxon>Polyphaga</taxon>
        <taxon>Cucujiformia</taxon>
        <taxon>Curculionidae</taxon>
        <taxon>Scolytinae</taxon>
        <taxon>Dendroctonus</taxon>
    </lineage>
</organism>
<evidence type="ECO:0000256" key="1">
    <source>
        <dbReference type="ARBA" id="ARBA00004123"/>
    </source>
</evidence>
<dbReference type="AlphaFoldDB" id="J3JV10"/>
<dbReference type="EMBL" id="KB630779">
    <property type="protein sequence ID" value="ERL83865.1"/>
    <property type="molecule type" value="Genomic_DNA"/>
</dbReference>
<keyword evidence="7" id="KW-0963">Cytoplasm</keyword>
<dbReference type="OMA" id="KLMSMPR"/>
<dbReference type="EnsemblMetazoa" id="XM_019900201.1">
    <property type="protein sequence ID" value="XP_019755760.1"/>
    <property type="gene ID" value="LOC109534492"/>
</dbReference>
<name>J3JV10_DENPD</name>
<dbReference type="KEGG" id="dpa:109534492"/>
<evidence type="ECO:0000313" key="8">
    <source>
        <dbReference type="EMBL" id="AEE62037.1"/>
    </source>
</evidence>
<dbReference type="EMBL" id="BT127075">
    <property type="protein sequence ID" value="AEE62037.1"/>
    <property type="molecule type" value="mRNA"/>
</dbReference>
<evidence type="ECO:0000313" key="13">
    <source>
        <dbReference type="Proteomes" id="UP000019118"/>
    </source>
</evidence>
<keyword evidence="13" id="KW-1185">Reference proteome</keyword>
<reference evidence="12" key="3">
    <citation type="submission" date="2024-08" db="UniProtKB">
        <authorList>
            <consortium name="EnsemblMetazoa"/>
        </authorList>
    </citation>
    <scope>IDENTIFICATION</scope>
</reference>
<dbReference type="GO" id="GO:0003677">
    <property type="term" value="F:DNA binding"/>
    <property type="evidence" value="ECO:0007669"/>
    <property type="project" value="UniProtKB-KW"/>
</dbReference>
<dbReference type="EMBL" id="KB740648">
    <property type="protein sequence ID" value="ENN79721.1"/>
    <property type="molecule type" value="Genomic_DNA"/>
</dbReference>
<protein>
    <recommendedName>
        <fullName evidence="3 7">Nuclear nucleic acid-binding protein C1D</fullName>
    </recommendedName>
</protein>
<reference evidence="13 14" key="2">
    <citation type="journal article" date="2013" name="Genome Biol.">
        <title>Draft genome of the mountain pine beetle, Dendroctonus ponderosae Hopkins, a major forest pest.</title>
        <authorList>
            <person name="Keeling C.I."/>
            <person name="Yuen M.M."/>
            <person name="Liao N.Y."/>
            <person name="Docking T.R."/>
            <person name="Chan S.K."/>
            <person name="Taylor G.A."/>
            <person name="Palmquist D.L."/>
            <person name="Jackman S.D."/>
            <person name="Nguyen A."/>
            <person name="Li M."/>
            <person name="Henderson H."/>
            <person name="Janes J.K."/>
            <person name="Zhao Y."/>
            <person name="Pandoh P."/>
            <person name="Moore R."/>
            <person name="Sperling F.A."/>
            <person name="Huber D.P."/>
            <person name="Birol I."/>
            <person name="Jones S.J."/>
            <person name="Bohlmann J."/>
        </authorList>
    </citation>
    <scope>NUCLEOTIDE SEQUENCE</scope>
</reference>
<dbReference type="GO" id="GO:0005730">
    <property type="term" value="C:nucleolus"/>
    <property type="evidence" value="ECO:0007669"/>
    <property type="project" value="UniProtKB-SubCell"/>
</dbReference>
<dbReference type="PANTHER" id="PTHR15341">
    <property type="entry name" value="SUN-COR STEROID HORMONE RECEPTOR CO-REPRESSOR"/>
    <property type="match status" value="1"/>
</dbReference>
<dbReference type="OrthoDB" id="1421013at2759"/>
<evidence type="ECO:0000313" key="11">
    <source>
        <dbReference type="EMBL" id="ERL84254.1"/>
    </source>
</evidence>
<comment type="subcellular location">
    <subcellularLocation>
        <location evidence="7">Cytoplasm</location>
    </subcellularLocation>
    <subcellularLocation>
        <location evidence="7">Nucleus</location>
        <location evidence="7">Nucleolus</location>
    </subcellularLocation>
    <subcellularLocation>
        <location evidence="1 7">Nucleus</location>
    </subcellularLocation>
</comment>
<dbReference type="GO" id="GO:0000460">
    <property type="term" value="P:maturation of 5.8S rRNA"/>
    <property type="evidence" value="ECO:0007669"/>
    <property type="project" value="TreeGrafter"/>
</dbReference>
<evidence type="ECO:0000313" key="14">
    <source>
        <dbReference type="Proteomes" id="UP000030742"/>
    </source>
</evidence>
<evidence type="ECO:0000256" key="4">
    <source>
        <dbReference type="ARBA" id="ARBA00022552"/>
    </source>
</evidence>
<comment type="function">
    <text evidence="7">Plays a role in the recruitment of the exosome to pre-rRNA to mediate the 3'-5' end processing of the 5.8S rRNA.</text>
</comment>
<sequence>MELKDLENDKAIKEKLSNLRNSVQKIKKILDTALEADTSQFSLKDQVEFDLFLTYALNALYWMYLKTKGEDPNFHDVKNQLARVKDYMVKAKQADERNTIRPKVNQAVAARFVKHGIHHKEEEQPPNKKIKFAD</sequence>
<dbReference type="GO" id="GO:0003723">
    <property type="term" value="F:RNA binding"/>
    <property type="evidence" value="ECO:0007669"/>
    <property type="project" value="UniProtKB-UniRule"/>
</dbReference>
<keyword evidence="7" id="KW-0238">DNA-binding</keyword>
<dbReference type="STRING" id="77166.J3JV10"/>
<evidence type="ECO:0000256" key="3">
    <source>
        <dbReference type="ARBA" id="ARBA00015212"/>
    </source>
</evidence>
<dbReference type="InterPro" id="IPR011082">
    <property type="entry name" value="Exosome-assoc_fac/DNA_repair"/>
</dbReference>
<keyword evidence="5 7" id="KW-0694">RNA-binding</keyword>
<keyword evidence="4 7" id="KW-0698">rRNA processing</keyword>
<proteinExistence type="evidence at transcript level"/>
<evidence type="ECO:0000313" key="12">
    <source>
        <dbReference type="EnsemblMetazoa" id="XP_019755760.1"/>
    </source>
</evidence>
<gene>
    <name evidence="12" type="primary">109534492</name>
    <name evidence="10" type="ORF">D910_01132</name>
    <name evidence="11" type="ORF">D910_01635</name>
    <name evidence="9" type="ORF">YQE_03777</name>
</gene>
<dbReference type="Proteomes" id="UP000030742">
    <property type="component" value="Unassembled WGS sequence"/>
</dbReference>
<dbReference type="PANTHER" id="PTHR15341:SF3">
    <property type="entry name" value="NUCLEAR NUCLEIC ACID-BINDING PROTEIN C1D"/>
    <property type="match status" value="1"/>
</dbReference>
<evidence type="ECO:0000313" key="10">
    <source>
        <dbReference type="EMBL" id="ERL83865.1"/>
    </source>
</evidence>
<comment type="subunit">
    <text evidence="7">Monomer and homodimer.</text>
</comment>
<evidence type="ECO:0000256" key="7">
    <source>
        <dbReference type="RuleBase" id="RU368003"/>
    </source>
</evidence>
<keyword evidence="6 7" id="KW-0539">Nucleus</keyword>